<reference evidence="6" key="1">
    <citation type="submission" date="2025-08" db="UniProtKB">
        <authorList>
            <consortium name="Ensembl"/>
        </authorList>
    </citation>
    <scope>IDENTIFICATION</scope>
</reference>
<dbReference type="FunFam" id="1.25.40.20:FF:000126">
    <property type="entry name" value="Kinase D-interacting substrate of 220 kDa"/>
    <property type="match status" value="1"/>
</dbReference>
<keyword evidence="3" id="KW-0812">Transmembrane</keyword>
<dbReference type="Pfam" id="PF23307">
    <property type="entry name" value="SAM_KIDINS220"/>
    <property type="match status" value="1"/>
</dbReference>
<feature type="repeat" description="ANK" evidence="1">
    <location>
        <begin position="321"/>
        <end position="353"/>
    </location>
</feature>
<feature type="repeat" description="ANK" evidence="1">
    <location>
        <begin position="420"/>
        <end position="443"/>
    </location>
</feature>
<dbReference type="Ensembl" id="ENSCCRT00000132034.1">
    <property type="protein sequence ID" value="ENSCCRP00000155476.1"/>
    <property type="gene ID" value="ENSCCRG00000050017.2"/>
</dbReference>
<evidence type="ECO:0000256" key="3">
    <source>
        <dbReference type="SAM" id="Phobius"/>
    </source>
</evidence>
<evidence type="ECO:0000256" key="2">
    <source>
        <dbReference type="SAM" id="MobiDB-lite"/>
    </source>
</evidence>
<dbReference type="SUPFAM" id="SSF48403">
    <property type="entry name" value="Ankyrin repeat"/>
    <property type="match status" value="2"/>
</dbReference>
<dbReference type="PANTHER" id="PTHR24116:SF2">
    <property type="entry name" value="KINASE D-INTERACTING SUBSTRATE OF 220 KDA B"/>
    <property type="match status" value="1"/>
</dbReference>
<dbReference type="FunFam" id="1.25.40.20:FF:000081">
    <property type="entry name" value="Kinase D-interacting substrate of 220 kDa"/>
    <property type="match status" value="1"/>
</dbReference>
<dbReference type="PROSITE" id="PS50088">
    <property type="entry name" value="ANK_REPEAT"/>
    <property type="match status" value="10"/>
</dbReference>
<feature type="transmembrane region" description="Helical" evidence="3">
    <location>
        <begin position="577"/>
        <end position="599"/>
    </location>
</feature>
<organism evidence="6 7">
    <name type="scientific">Cyprinus carpio carpio</name>
    <dbReference type="NCBI Taxonomy" id="630221"/>
    <lineage>
        <taxon>Eukaryota</taxon>
        <taxon>Metazoa</taxon>
        <taxon>Chordata</taxon>
        <taxon>Craniata</taxon>
        <taxon>Vertebrata</taxon>
        <taxon>Euteleostomi</taxon>
        <taxon>Actinopterygii</taxon>
        <taxon>Neopterygii</taxon>
        <taxon>Teleostei</taxon>
        <taxon>Ostariophysi</taxon>
        <taxon>Cypriniformes</taxon>
        <taxon>Cyprinidae</taxon>
        <taxon>Cyprininae</taxon>
        <taxon>Cyprinus</taxon>
    </lineage>
</organism>
<feature type="transmembrane region" description="Helical" evidence="3">
    <location>
        <begin position="745"/>
        <end position="765"/>
    </location>
</feature>
<feature type="region of interest" description="Disordered" evidence="2">
    <location>
        <begin position="1637"/>
        <end position="1682"/>
    </location>
</feature>
<dbReference type="Pfam" id="PF07693">
    <property type="entry name" value="KAP_NTPase"/>
    <property type="match status" value="1"/>
</dbReference>
<feature type="compositionally biased region" description="Polar residues" evidence="2">
    <location>
        <begin position="1549"/>
        <end position="1560"/>
    </location>
</feature>
<dbReference type="Proteomes" id="UP001108240">
    <property type="component" value="Unplaced"/>
</dbReference>
<dbReference type="InterPro" id="IPR011646">
    <property type="entry name" value="KAP_P-loop"/>
</dbReference>
<feature type="compositionally biased region" description="Basic and acidic residues" evidence="2">
    <location>
        <begin position="1409"/>
        <end position="1424"/>
    </location>
</feature>
<dbReference type="InterPro" id="IPR036770">
    <property type="entry name" value="Ankyrin_rpt-contain_sf"/>
</dbReference>
<feature type="compositionally biased region" description="Polar residues" evidence="2">
    <location>
        <begin position="1653"/>
        <end position="1664"/>
    </location>
</feature>
<evidence type="ECO:0000256" key="1">
    <source>
        <dbReference type="PROSITE-ProRule" id="PRU00023"/>
    </source>
</evidence>
<feature type="repeat" description="ANK" evidence="1">
    <location>
        <begin position="78"/>
        <end position="110"/>
    </location>
</feature>
<protein>
    <submittedName>
        <fullName evidence="6">Kinase D-interacting substrate 220b</fullName>
    </submittedName>
</protein>
<feature type="repeat" description="ANK" evidence="1">
    <location>
        <begin position="155"/>
        <end position="187"/>
    </location>
</feature>
<feature type="domain" description="KAP NTPase" evidence="4">
    <location>
        <begin position="493"/>
        <end position="1003"/>
    </location>
</feature>
<reference evidence="6" key="2">
    <citation type="submission" date="2025-09" db="UniProtKB">
        <authorList>
            <consortium name="Ensembl"/>
        </authorList>
    </citation>
    <scope>IDENTIFICATION</scope>
</reference>
<keyword evidence="1" id="KW-0040">ANK repeat</keyword>
<evidence type="ECO:0000313" key="6">
    <source>
        <dbReference type="Ensembl" id="ENSCCRP00000155476.1"/>
    </source>
</evidence>
<evidence type="ECO:0000259" key="4">
    <source>
        <dbReference type="Pfam" id="PF07693"/>
    </source>
</evidence>
<dbReference type="InterPro" id="IPR057092">
    <property type="entry name" value="SAM_KIDINS220"/>
</dbReference>
<dbReference type="SMART" id="SM00248">
    <property type="entry name" value="ANK"/>
    <property type="match status" value="11"/>
</dbReference>
<dbReference type="GO" id="GO:0030165">
    <property type="term" value="F:PDZ domain binding"/>
    <property type="evidence" value="ECO:0007669"/>
    <property type="project" value="TreeGrafter"/>
</dbReference>
<feature type="repeat" description="ANK" evidence="1">
    <location>
        <begin position="288"/>
        <end position="320"/>
    </location>
</feature>
<dbReference type="InterPro" id="IPR002110">
    <property type="entry name" value="Ankyrin_rpt"/>
</dbReference>
<keyword evidence="3" id="KW-0472">Membrane</keyword>
<feature type="repeat" description="ANK" evidence="1">
    <location>
        <begin position="45"/>
        <end position="77"/>
    </location>
</feature>
<feature type="repeat" description="ANK" evidence="1">
    <location>
        <begin position="222"/>
        <end position="254"/>
    </location>
</feature>
<sequence length="1719" mass="190958">MDTTTSIKMTTLAIQNLFSYVEEENLAAVKAHLDKFKEVDGRSDNGQTPLMLASEQGSLEIVQELIRRGANVNLDDVDCWSALISAAKEGHVEVVKELLENSAYIEHRDMVRKPNWNRLYQTQYMFFILLSNHIWKRNTFLCNYQNLRWLCVMQGGWTALTWASYKGRVEVAKFLLESGANPNTTGQQYSVYPIIWAAGRGHAEIVKLLLEHGAKVNCSDKYGTTPLIWAARKGHYDCVMHLLENGADVDQEGANSMTALIVAVKGGFTEVVKELLKRNPNVNMTDKDGNTALMIAAKEGYTEIVQDLLDAGTYVNIPDRSGDTVLIGAVRGGHVEIVRALLQKYADIDIRGQENKTALYWAVEKGNATMVRDILQCNPDTETTTKDSETPLIKATKVRNIEIVELLLDKGAKVSAVDKKGDTPLHIAIRGRSRRLAELLLRNPKDGRLLYRPNKAGETPYNIDCSHQKSILTQIFGARHLSPTESDGDMLGYDLYSSALADILSEPTMQPPICVGLYAQWGSGKSFLLKKLEDEMKTFAGQQVEPLFQFSWLVVLLSLLLCGSVALVLGFTVDPKLAIAISLSILALLYVFFVVVYFGSRREGESWNWAWVISTRLARHISYLELLLKLMFVNPPELPEQTTRALPVRFLFTDYNRLSSVGGETSMAEMIATLSDACEREFGFLATRLFRVFKTEDTQGKMKWKKTCCIPSFVIFLFILGCLIMGMALLAVFKVDGQNQTVNAVLVSMASVVGLALLLNCRTWWQVTDSVLNSQRKRLHSAANKMHKLKSEGFMKVLKNEVELMAKMAKTIDGFTQNQTRLVVIIDGLDSCEQDKVLQMLDTVRVLFSKGPFISTFASDPHIIIKAINQNLNSVLRDSNINGHDYMRNIVHLPVFLNSRGLSSAKKMCAPTPANGDTGHSEGWHEELDRKLSQNSLGDQTKFGSKTTLNRRDTYRRRQMQRSGTRQMSFDLTKLLVTEDWFSDISPQTMRRLLNIVSVTGRLLRANQISFNWDRLASWINLTEQWPYRTSWLILYLEETDGIPDQTTLKTIYERISKNIPTTKDVEPLLEIDGDARSFEVFLSSRTPVLAARDICTFLPCTVNLDPKLREIIADVRAAREQVNMGGVTYPTLPLQEGRPISVYSQQSSACSPSASYNGPYNQPGVSSQPHSAYFSGMAGPQHPFYNRGSASVVSGTPSILLSSMSTDVVCERVRLVDGIDQNMLSQYIATIKKANINGRVLSQCNIDELKKEMNMNFGDWQLFRTTVIELRHVESQIVHEEAPSEQGSSTVGHVESCRHTGASVHGGVGNTDTSPMYNFNLSFEELSNVGLDEPPRHSNPLWMAATHRTPSMSSLNSQESSNEICKLTDKQQAEYLNAYQEYIASMAQIEVGMEKPVPPFVGQLMHSTSDDKKKDGVDQDGRKSVSKRGSSKSGADNTDYASADTPTLDPITEEDEKVDHGSSKSLLGRKTSGEKVSLFQGADLMLKPGGGLRYQKLTSDDEESEESDNAPLLKDGKKPEPKASDAGDRSLAKGKDYLSDKKDSSDSGVRSNESSPNHSLQDEEADLSQSERANLIELDEENSARKRGLPNSLSGLQDPAIARMSICSEDQCSLLASSPDESWPSSKSYNLNLTPSNTTFNNNTNAQQGNNIRQPTNSSTTGSDVIMTPGSSTTSTTTQNENVRVVHLKRGLNPGDPPEILKVSSDTVTFGEERESIL</sequence>
<proteinExistence type="predicted"/>
<feature type="repeat" description="ANK" evidence="1">
    <location>
        <begin position="255"/>
        <end position="287"/>
    </location>
</feature>
<evidence type="ECO:0000259" key="5">
    <source>
        <dbReference type="Pfam" id="PF23307"/>
    </source>
</evidence>
<accession>A0A9J8BM46</accession>
<feature type="domain" description="Kinase D-interacting substrate of 220 kDa-like SAM" evidence="5">
    <location>
        <begin position="1199"/>
        <end position="1284"/>
    </location>
</feature>
<feature type="transmembrane region" description="Helical" evidence="3">
    <location>
        <begin position="550"/>
        <end position="570"/>
    </location>
</feature>
<dbReference type="GeneTree" id="ENSGT00940000156714"/>
<name>A0A9J8BM46_CYPCA</name>
<evidence type="ECO:0000313" key="7">
    <source>
        <dbReference type="Proteomes" id="UP001108240"/>
    </source>
</evidence>
<feature type="repeat" description="ANK" evidence="1">
    <location>
        <begin position="189"/>
        <end position="221"/>
    </location>
</feature>
<dbReference type="PROSITE" id="PS50297">
    <property type="entry name" value="ANK_REP_REGION"/>
    <property type="match status" value="9"/>
</dbReference>
<keyword evidence="3" id="KW-1133">Transmembrane helix</keyword>
<feature type="transmembrane region" description="Helical" evidence="3">
    <location>
        <begin position="710"/>
        <end position="733"/>
    </location>
</feature>
<dbReference type="InterPro" id="IPR052771">
    <property type="entry name" value="Neurotrophin_sig_adaptor"/>
</dbReference>
<dbReference type="GO" id="GO:0019887">
    <property type="term" value="F:protein kinase regulator activity"/>
    <property type="evidence" value="ECO:0007669"/>
    <property type="project" value="TreeGrafter"/>
</dbReference>
<dbReference type="Gene3D" id="1.25.40.20">
    <property type="entry name" value="Ankyrin repeat-containing domain"/>
    <property type="match status" value="4"/>
</dbReference>
<dbReference type="PANTHER" id="PTHR24116">
    <property type="entry name" value="KINASE D-INTERACTING SUBSTRATE OF 220 KDA"/>
    <property type="match status" value="1"/>
</dbReference>
<feature type="compositionally biased region" description="Low complexity" evidence="2">
    <location>
        <begin position="1637"/>
        <end position="1652"/>
    </location>
</feature>
<feature type="region of interest" description="Disordered" evidence="2">
    <location>
        <begin position="1578"/>
        <end position="1597"/>
    </location>
</feature>
<dbReference type="FunFam" id="1.25.40.20:FF:000109">
    <property type="entry name" value="Kinase D-interacting substrate of 220 kDa"/>
    <property type="match status" value="1"/>
</dbReference>
<dbReference type="PRINTS" id="PR01415">
    <property type="entry name" value="ANKYRIN"/>
</dbReference>
<dbReference type="Pfam" id="PF12796">
    <property type="entry name" value="Ank_2"/>
    <property type="match status" value="4"/>
</dbReference>
<dbReference type="Pfam" id="PF00023">
    <property type="entry name" value="Ank"/>
    <property type="match status" value="2"/>
</dbReference>
<feature type="region of interest" description="Disordered" evidence="2">
    <location>
        <begin position="1401"/>
        <end position="1569"/>
    </location>
</feature>
<keyword evidence="7" id="KW-1185">Reference proteome</keyword>
<feature type="repeat" description="ANK" evidence="1">
    <location>
        <begin position="387"/>
        <end position="419"/>
    </location>
</feature>
<feature type="compositionally biased region" description="Basic and acidic residues" evidence="2">
    <location>
        <begin position="1515"/>
        <end position="1546"/>
    </location>
</feature>